<dbReference type="AlphaFoldDB" id="A0A6J6NCT2"/>
<dbReference type="EMBL" id="CAEZXL010000053">
    <property type="protein sequence ID" value="CAB4684012.1"/>
    <property type="molecule type" value="Genomic_DNA"/>
</dbReference>
<dbReference type="InterPro" id="IPR023375">
    <property type="entry name" value="ADC_dom_sf"/>
</dbReference>
<name>A0A6J6NCT2_9ZZZZ</name>
<dbReference type="Gene3D" id="2.40.400.10">
    <property type="entry name" value="Acetoacetate decarboxylase-like"/>
    <property type="match status" value="1"/>
</dbReference>
<dbReference type="Pfam" id="PF06314">
    <property type="entry name" value="ADC"/>
    <property type="match status" value="1"/>
</dbReference>
<accession>A0A6J6NCT2</accession>
<protein>
    <submittedName>
        <fullName evidence="1">Unannotated protein</fullName>
    </submittedName>
</protein>
<proteinExistence type="predicted"/>
<dbReference type="GO" id="GO:0016829">
    <property type="term" value="F:lyase activity"/>
    <property type="evidence" value="ECO:0007669"/>
    <property type="project" value="InterPro"/>
</dbReference>
<reference evidence="1" key="1">
    <citation type="submission" date="2020-05" db="EMBL/GenBank/DDBJ databases">
        <authorList>
            <person name="Chiriac C."/>
            <person name="Salcher M."/>
            <person name="Ghai R."/>
            <person name="Kavagutti S V."/>
        </authorList>
    </citation>
    <scope>NUCLEOTIDE SEQUENCE</scope>
</reference>
<gene>
    <name evidence="1" type="ORF">UFOPK2373_00428</name>
</gene>
<dbReference type="InterPro" id="IPR010451">
    <property type="entry name" value="Acetoacetate_decarboxylase"/>
</dbReference>
<sequence length="276" mass="29964">MVSNLGFMTELHGFMAPKTPTGKSAIIPDMPWFYSGTLLTVEYLTDEANVRAILPAELELADEHPGAVALIWADWQSCSTGGAELLDPVRSQYLEAFVVVRCKYQGKTYSRCVAIWVTKDFAIARGWFQGYPKKLGTVAVTRIFNHGKATPKLEAGAKLGASLAAYDHRLASAVVTLRKPADSNGFVNGHPMIHSRWMPSITPGLGNSMDQLITMGGVDADLGTPWVGDAELTLADSQWDELASILPVKEILGGYYREVGVTFNGGTLLEDNSNKI</sequence>
<organism evidence="1">
    <name type="scientific">freshwater metagenome</name>
    <dbReference type="NCBI Taxonomy" id="449393"/>
    <lineage>
        <taxon>unclassified sequences</taxon>
        <taxon>metagenomes</taxon>
        <taxon>ecological metagenomes</taxon>
    </lineage>
</organism>
<dbReference type="SUPFAM" id="SSF160104">
    <property type="entry name" value="Acetoacetate decarboxylase-like"/>
    <property type="match status" value="1"/>
</dbReference>
<evidence type="ECO:0000313" key="1">
    <source>
        <dbReference type="EMBL" id="CAB4684012.1"/>
    </source>
</evidence>